<keyword evidence="3" id="KW-1185">Reference proteome</keyword>
<proteinExistence type="predicted"/>
<organism evidence="2 3">
    <name type="scientific">Potamilus streckersoni</name>
    <dbReference type="NCBI Taxonomy" id="2493646"/>
    <lineage>
        <taxon>Eukaryota</taxon>
        <taxon>Metazoa</taxon>
        <taxon>Spiralia</taxon>
        <taxon>Lophotrochozoa</taxon>
        <taxon>Mollusca</taxon>
        <taxon>Bivalvia</taxon>
        <taxon>Autobranchia</taxon>
        <taxon>Heteroconchia</taxon>
        <taxon>Palaeoheterodonta</taxon>
        <taxon>Unionida</taxon>
        <taxon>Unionoidea</taxon>
        <taxon>Unionidae</taxon>
        <taxon>Ambleminae</taxon>
        <taxon>Lampsilini</taxon>
        <taxon>Potamilus</taxon>
    </lineage>
</organism>
<dbReference type="EMBL" id="JAEAOA010001901">
    <property type="protein sequence ID" value="KAK3612400.1"/>
    <property type="molecule type" value="Genomic_DNA"/>
</dbReference>
<reference evidence="2" key="2">
    <citation type="journal article" date="2021" name="Genome Biol. Evol.">
        <title>Developing a high-quality reference genome for a parasitic bivalve with doubly uniparental inheritance (Bivalvia: Unionida).</title>
        <authorList>
            <person name="Smith C.H."/>
        </authorList>
    </citation>
    <scope>NUCLEOTIDE SEQUENCE</scope>
    <source>
        <strain evidence="2">CHS0354</strain>
        <tissue evidence="2">Mantle</tissue>
    </source>
</reference>
<name>A0AAE0TMT3_9BIVA</name>
<evidence type="ECO:0000256" key="1">
    <source>
        <dbReference type="SAM" id="MobiDB-lite"/>
    </source>
</evidence>
<feature type="compositionally biased region" description="Low complexity" evidence="1">
    <location>
        <begin position="121"/>
        <end position="133"/>
    </location>
</feature>
<feature type="region of interest" description="Disordered" evidence="1">
    <location>
        <begin position="112"/>
        <end position="133"/>
    </location>
</feature>
<sequence>MQQHRSMFKINYTAHGKQTNPYKQANKEQRELYSSPKTNTTRPNQAKKREQKQLYSNPNTNTIRPHRTSTIYQGRPKTTTTNQSEPLIKITLKRPTTTPNPLQSTMRKQNHNVNKTSEHIQQQTTTKTTNTSPTNYMAQKLLTQQLQEVIQEIKQNTHNNHIKREDVLHLLYKGIEKILLKDN</sequence>
<feature type="compositionally biased region" description="Polar residues" evidence="1">
    <location>
        <begin position="35"/>
        <end position="44"/>
    </location>
</feature>
<dbReference type="AlphaFoldDB" id="A0AAE0TMT3"/>
<feature type="region of interest" description="Disordered" evidence="1">
    <location>
        <begin position="1"/>
        <end position="67"/>
    </location>
</feature>
<comment type="caution">
    <text evidence="2">The sequence shown here is derived from an EMBL/GenBank/DDBJ whole genome shotgun (WGS) entry which is preliminary data.</text>
</comment>
<gene>
    <name evidence="2" type="ORF">CHS0354_031997</name>
</gene>
<evidence type="ECO:0000313" key="3">
    <source>
        <dbReference type="Proteomes" id="UP001195483"/>
    </source>
</evidence>
<evidence type="ECO:0000313" key="2">
    <source>
        <dbReference type="EMBL" id="KAK3612400.1"/>
    </source>
</evidence>
<accession>A0AAE0TMT3</accession>
<protein>
    <submittedName>
        <fullName evidence="2">Uncharacterized protein</fullName>
    </submittedName>
</protein>
<reference evidence="2" key="3">
    <citation type="submission" date="2023-05" db="EMBL/GenBank/DDBJ databases">
        <authorList>
            <person name="Smith C.H."/>
        </authorList>
    </citation>
    <scope>NUCLEOTIDE SEQUENCE</scope>
    <source>
        <strain evidence="2">CHS0354</strain>
        <tissue evidence="2">Mantle</tissue>
    </source>
</reference>
<reference evidence="2" key="1">
    <citation type="journal article" date="2021" name="Genome Biol. Evol.">
        <title>A High-Quality Reference Genome for a Parasitic Bivalve with Doubly Uniparental Inheritance (Bivalvia: Unionida).</title>
        <authorList>
            <person name="Smith C.H."/>
        </authorList>
    </citation>
    <scope>NUCLEOTIDE SEQUENCE</scope>
    <source>
        <strain evidence="2">CHS0354</strain>
    </source>
</reference>
<dbReference type="Proteomes" id="UP001195483">
    <property type="component" value="Unassembled WGS sequence"/>
</dbReference>
<feature type="compositionally biased region" description="Polar residues" evidence="1">
    <location>
        <begin position="53"/>
        <end position="67"/>
    </location>
</feature>